<organism evidence="2 3">
    <name type="scientific">Seminibacterium arietis</name>
    <dbReference type="NCBI Taxonomy" id="1173502"/>
    <lineage>
        <taxon>Bacteria</taxon>
        <taxon>Pseudomonadati</taxon>
        <taxon>Pseudomonadota</taxon>
        <taxon>Gammaproteobacteria</taxon>
        <taxon>Pasteurellales</taxon>
        <taxon>Pasteurellaceae</taxon>
        <taxon>Seminibacterium</taxon>
    </lineage>
</organism>
<dbReference type="InterPro" id="IPR045958">
    <property type="entry name" value="DUF6378"/>
</dbReference>
<keyword evidence="3" id="KW-1185">Reference proteome</keyword>
<dbReference type="RefSeq" id="WP_380819530.1">
    <property type="nucleotide sequence ID" value="NZ_JBHTJN010000008.1"/>
</dbReference>
<protein>
    <submittedName>
        <fullName evidence="2">DUF6378 domain-containing protein</fullName>
    </submittedName>
</protein>
<feature type="domain" description="DUF6378" evidence="1">
    <location>
        <begin position="126"/>
        <end position="195"/>
    </location>
</feature>
<proteinExistence type="predicted"/>
<evidence type="ECO:0000259" key="1">
    <source>
        <dbReference type="Pfam" id="PF19905"/>
    </source>
</evidence>
<comment type="caution">
    <text evidence="2">The sequence shown here is derived from an EMBL/GenBank/DDBJ whole genome shotgun (WGS) entry which is preliminary data.</text>
</comment>
<name>A0ABW3I823_9PAST</name>
<gene>
    <name evidence="2" type="ORF">ACFQ02_03810</name>
</gene>
<dbReference type="Proteomes" id="UP001596996">
    <property type="component" value="Unassembled WGS sequence"/>
</dbReference>
<accession>A0ABW3I823</accession>
<dbReference type="Pfam" id="PF19905">
    <property type="entry name" value="DUF6378"/>
    <property type="match status" value="1"/>
</dbReference>
<evidence type="ECO:0000313" key="3">
    <source>
        <dbReference type="Proteomes" id="UP001596996"/>
    </source>
</evidence>
<dbReference type="EMBL" id="JBHTJN010000008">
    <property type="protein sequence ID" value="MFD0965978.1"/>
    <property type="molecule type" value="Genomic_DNA"/>
</dbReference>
<evidence type="ECO:0000313" key="2">
    <source>
        <dbReference type="EMBL" id="MFD0965978.1"/>
    </source>
</evidence>
<sequence length="206" mass="23530">MTKIKFSVLQKNQSAVSIGDTTTKNGYRTRKTCGIFLPQIPIINGLSLLSSICLSEFVARSIRRDKAEFIRTNKASRFFAVVETLLHPLGNSNSHLLNKETIKMLFKFILFLGKNRLKLSIRANSEQQHGSYDTFAQIYGDLRNVIEPHTKKLNWKQRTSIEMILFKITRILNKGATHQDNWQDIAGYALLGGELHHPTKDTNRTK</sequence>
<reference evidence="3" key="1">
    <citation type="journal article" date="2019" name="Int. J. Syst. Evol. Microbiol.">
        <title>The Global Catalogue of Microorganisms (GCM) 10K type strain sequencing project: providing services to taxonomists for standard genome sequencing and annotation.</title>
        <authorList>
            <consortium name="The Broad Institute Genomics Platform"/>
            <consortium name="The Broad Institute Genome Sequencing Center for Infectious Disease"/>
            <person name="Wu L."/>
            <person name="Ma J."/>
        </authorList>
    </citation>
    <scope>NUCLEOTIDE SEQUENCE [LARGE SCALE GENOMIC DNA]</scope>
    <source>
        <strain evidence="3">CCUG 61707</strain>
    </source>
</reference>